<proteinExistence type="predicted"/>
<dbReference type="InterPro" id="IPR029044">
    <property type="entry name" value="Nucleotide-diphossugar_trans"/>
</dbReference>
<dbReference type="EMBL" id="BARU01043146">
    <property type="protein sequence ID" value="GAH78299.1"/>
    <property type="molecule type" value="Genomic_DNA"/>
</dbReference>
<dbReference type="SUPFAM" id="SSF53448">
    <property type="entry name" value="Nucleotide-diphospho-sugar transferases"/>
    <property type="match status" value="1"/>
</dbReference>
<evidence type="ECO:0000313" key="1">
    <source>
        <dbReference type="EMBL" id="GAH78299.1"/>
    </source>
</evidence>
<gene>
    <name evidence="1" type="ORF">S03H2_66133</name>
</gene>
<reference evidence="1" key="1">
    <citation type="journal article" date="2014" name="Front. Microbiol.">
        <title>High frequency of phylogenetically diverse reductive dehalogenase-homologous genes in deep subseafloor sedimentary metagenomes.</title>
        <authorList>
            <person name="Kawai M."/>
            <person name="Futagami T."/>
            <person name="Toyoda A."/>
            <person name="Takaki Y."/>
            <person name="Nishi S."/>
            <person name="Hori S."/>
            <person name="Arai W."/>
            <person name="Tsubouchi T."/>
            <person name="Morono Y."/>
            <person name="Uchiyama I."/>
            <person name="Ito T."/>
            <person name="Fujiyama A."/>
            <person name="Inagaki F."/>
            <person name="Takami H."/>
        </authorList>
    </citation>
    <scope>NUCLEOTIDE SEQUENCE</scope>
    <source>
        <strain evidence="1">Expedition CK06-06</strain>
    </source>
</reference>
<sequence length="121" mass="14028">MSSWDRQKLKENRVLLATISPPDGKVSYQWAKAWRELQLPEGSDHLIVQGLPYGVARNYAAKQLLEQKFSYLFFMDSDIILPPNSVMRLLETKLPLIGCYYTHRFPPYDPCFYGAKQNEQG</sequence>
<accession>X1JJ24</accession>
<evidence type="ECO:0008006" key="2">
    <source>
        <dbReference type="Google" id="ProtNLM"/>
    </source>
</evidence>
<protein>
    <recommendedName>
        <fullName evidence="2">Glycosyltransferase 2-like domain-containing protein</fullName>
    </recommendedName>
</protein>
<feature type="non-terminal residue" evidence="1">
    <location>
        <position position="121"/>
    </location>
</feature>
<dbReference type="AlphaFoldDB" id="X1JJ24"/>
<name>X1JJ24_9ZZZZ</name>
<organism evidence="1">
    <name type="scientific">marine sediment metagenome</name>
    <dbReference type="NCBI Taxonomy" id="412755"/>
    <lineage>
        <taxon>unclassified sequences</taxon>
        <taxon>metagenomes</taxon>
        <taxon>ecological metagenomes</taxon>
    </lineage>
</organism>
<comment type="caution">
    <text evidence="1">The sequence shown here is derived from an EMBL/GenBank/DDBJ whole genome shotgun (WGS) entry which is preliminary data.</text>
</comment>